<feature type="transmembrane region" description="Helical" evidence="7">
    <location>
        <begin position="38"/>
        <end position="59"/>
    </location>
</feature>
<feature type="transmembrane region" description="Helical" evidence="7">
    <location>
        <begin position="284"/>
        <end position="302"/>
    </location>
</feature>
<evidence type="ECO:0000313" key="8">
    <source>
        <dbReference type="EMBL" id="TWE12015.1"/>
    </source>
</evidence>
<keyword evidence="9" id="KW-1185">Reference proteome</keyword>
<dbReference type="EMBL" id="VIVQ01000001">
    <property type="protein sequence ID" value="TWE12015.1"/>
    <property type="molecule type" value="Genomic_DNA"/>
</dbReference>
<evidence type="ECO:0000256" key="2">
    <source>
        <dbReference type="ARBA" id="ARBA00007430"/>
    </source>
</evidence>
<reference evidence="8 9" key="1">
    <citation type="submission" date="2019-06" db="EMBL/GenBank/DDBJ databases">
        <title>Sequencing the genomes of 1000 actinobacteria strains.</title>
        <authorList>
            <person name="Klenk H.-P."/>
        </authorList>
    </citation>
    <scope>NUCLEOTIDE SEQUENCE [LARGE SCALE GENOMIC DNA]</scope>
    <source>
        <strain evidence="8 9">DSM 19560</strain>
    </source>
</reference>
<evidence type="ECO:0000256" key="4">
    <source>
        <dbReference type="ARBA" id="ARBA00022692"/>
    </source>
</evidence>
<dbReference type="OrthoDB" id="3831435at2"/>
<feature type="transmembrane region" description="Helical" evidence="7">
    <location>
        <begin position="150"/>
        <end position="171"/>
    </location>
</feature>
<organism evidence="8 9">
    <name type="scientific">Rudaeicoccus suwonensis</name>
    <dbReference type="NCBI Taxonomy" id="657409"/>
    <lineage>
        <taxon>Bacteria</taxon>
        <taxon>Bacillati</taxon>
        <taxon>Actinomycetota</taxon>
        <taxon>Actinomycetes</taxon>
        <taxon>Micrococcales</taxon>
        <taxon>Dermacoccaceae</taxon>
        <taxon>Rudaeicoccus</taxon>
    </lineage>
</organism>
<evidence type="ECO:0000313" key="9">
    <source>
        <dbReference type="Proteomes" id="UP000318297"/>
    </source>
</evidence>
<dbReference type="PANTHER" id="PTHR30250:SF10">
    <property type="entry name" value="LIPOPOLYSACCHARIDE BIOSYNTHESIS PROTEIN WZXC"/>
    <property type="match status" value="1"/>
</dbReference>
<evidence type="ECO:0000256" key="5">
    <source>
        <dbReference type="ARBA" id="ARBA00022989"/>
    </source>
</evidence>
<keyword evidence="4 7" id="KW-0812">Transmembrane</keyword>
<accession>A0A561E8S3</accession>
<evidence type="ECO:0000256" key="7">
    <source>
        <dbReference type="SAM" id="Phobius"/>
    </source>
</evidence>
<feature type="transmembrane region" description="Helical" evidence="7">
    <location>
        <begin position="370"/>
        <end position="394"/>
    </location>
</feature>
<dbReference type="GO" id="GO:0005886">
    <property type="term" value="C:plasma membrane"/>
    <property type="evidence" value="ECO:0007669"/>
    <property type="project" value="UniProtKB-SubCell"/>
</dbReference>
<feature type="transmembrane region" description="Helical" evidence="7">
    <location>
        <begin position="314"/>
        <end position="334"/>
    </location>
</feature>
<keyword evidence="5 7" id="KW-1133">Transmembrane helix</keyword>
<dbReference type="Proteomes" id="UP000318297">
    <property type="component" value="Unassembled WGS sequence"/>
</dbReference>
<feature type="transmembrane region" description="Helical" evidence="7">
    <location>
        <begin position="12"/>
        <end position="32"/>
    </location>
</feature>
<gene>
    <name evidence="8" type="ORF">BKA23_0811</name>
</gene>
<evidence type="ECO:0000256" key="6">
    <source>
        <dbReference type="ARBA" id="ARBA00023136"/>
    </source>
</evidence>
<comment type="subcellular location">
    <subcellularLocation>
        <location evidence="1">Cell membrane</location>
        <topology evidence="1">Multi-pass membrane protein</topology>
    </subcellularLocation>
</comment>
<sequence length="414" mass="43144">MSGTSWRRASLTVLIGSVAGFGINLLLTPVLSRVYSPAVFGTYSTILAVGSSIVGISTFRLEVRAQGEADGHRAAGMLHLAFLSSLGWSIVATVVGAVAVSFGAPLGWALVGVIVFTGSLQLVGTAIWVRRQHYRSLGGANFIQGAGTGIAQVAIGLWRPIVGVLVVGFAVPRLVWSQPYRDLVRDTGGARGLSSAWRYNRAYAMVAGTSAGVNSLAGQGFVVLVAAMYGSVGAALVAMAMRILVSPLTIIGQAAASAAVGEIGSAMRKGESGRYLLGRGVRDLGFFGAVPCAVAAIAAPYLAPLVLGRRWTEVGIITSWMALGAFPQFVVAPFSQLMNMSGRSNLMLRWDISRLIAVALTITVPHVLGAGVVTAVAAFSISQVLLYAGLLLMVRRAVEVGAQIAREPRHLAEL</sequence>
<comment type="caution">
    <text evidence="8">The sequence shown here is derived from an EMBL/GenBank/DDBJ whole genome shotgun (WGS) entry which is preliminary data.</text>
</comment>
<proteinExistence type="inferred from homology"/>
<dbReference type="RefSeq" id="WP_145225685.1">
    <property type="nucleotide sequence ID" value="NZ_VIVQ01000001.1"/>
</dbReference>
<evidence type="ECO:0000256" key="3">
    <source>
        <dbReference type="ARBA" id="ARBA00022475"/>
    </source>
</evidence>
<feature type="transmembrane region" description="Helical" evidence="7">
    <location>
        <begin position="221"/>
        <end position="245"/>
    </location>
</feature>
<dbReference type="InterPro" id="IPR050833">
    <property type="entry name" value="Poly_Biosynth_Transport"/>
</dbReference>
<evidence type="ECO:0000256" key="1">
    <source>
        <dbReference type="ARBA" id="ARBA00004651"/>
    </source>
</evidence>
<keyword evidence="6 7" id="KW-0472">Membrane</keyword>
<comment type="similarity">
    <text evidence="2">Belongs to the polysaccharide synthase family.</text>
</comment>
<dbReference type="AlphaFoldDB" id="A0A561E8S3"/>
<protein>
    <submittedName>
        <fullName evidence="8">O-antigen/teichoic acid export membrane protein</fullName>
    </submittedName>
</protein>
<feature type="transmembrane region" description="Helical" evidence="7">
    <location>
        <begin position="108"/>
        <end position="129"/>
    </location>
</feature>
<keyword evidence="3" id="KW-1003">Cell membrane</keyword>
<feature type="transmembrane region" description="Helical" evidence="7">
    <location>
        <begin position="80"/>
        <end position="102"/>
    </location>
</feature>
<dbReference type="PANTHER" id="PTHR30250">
    <property type="entry name" value="PST FAMILY PREDICTED COLANIC ACID TRANSPORTER"/>
    <property type="match status" value="1"/>
</dbReference>
<name>A0A561E8S3_9MICO</name>